<feature type="compositionally biased region" description="Polar residues" evidence="1">
    <location>
        <begin position="8"/>
        <end position="19"/>
    </location>
</feature>
<dbReference type="Gene3D" id="1.10.8.270">
    <property type="entry name" value="putative rabgap domain of human tbc1 domain family member 14 like domains"/>
    <property type="match status" value="1"/>
</dbReference>
<name>A0ABP1FLN4_9CHLO</name>
<dbReference type="InterPro" id="IPR050302">
    <property type="entry name" value="Rab_GAP_TBC_domain"/>
</dbReference>
<dbReference type="PANTHER" id="PTHR47219">
    <property type="entry name" value="RAB GTPASE-ACTIVATING PROTEIN 1-LIKE"/>
    <property type="match status" value="1"/>
</dbReference>
<feature type="domain" description="Rab-GAP TBC" evidence="2">
    <location>
        <begin position="135"/>
        <end position="326"/>
    </location>
</feature>
<sequence>MPELPGSGNPQSPGRTSSAAFEATLDSGTEVQSPYWRQALSQPPSLQPNGSGVSALMSDYSDEDSEEPQGSVEVDRNGFVVGPSVASSLPEWQLTQMKQEQRLQKWRSMLGTGTSDWKQYATKHAAKVKGRVRKGIPDRLRGVAWQLLSGGRDLLLQNEGVYERLMLADGSSKELEIVRDLSRTYPSHVYYQQRQGPGQRSLFNVLRAYSIYDRQVGYVQGMGFIAGLLLLYMCEEDAFWTLTALLKGAVHAPLEGLFRPGLPLLQQYLYQFSRLVDAEVPKVGAHLEREGVHATMFCSHWFITLFAYTLPFDHLLRVWDVLFLEGPKIIFRVGLALLKTSEDTLVALPFERLLTALNSRQFPVFSRPPAQLLNLALKFRVSRRLSISLGEYQKQLAKQQQLEEQKEQEQLQKQQRQAAETAKQQDVPAGQLSSSSTAAKEPLDAGQGHAESGSTSGQPSAAQPMENGHAGPGSAQPPGGSRSGELPDSPQQRGASSTQQLGSAPVDRHVSPFQGARASEPFQALMLGDSVGSVGSEGRHEALHEAQARHTQASPAHVQQASTAGKGLGQRQEGSGEDDSFTSARSSPAAAVPASDRGFAPRFNPAAGYEGAAGDSPSKQPSLLPRALSTGKPMQSSGASSAPAGRRRSRDQFSKDQGKQGGSLLNFFRSTSKEPDLGLESRGSEHLNGSIK</sequence>
<evidence type="ECO:0000313" key="4">
    <source>
        <dbReference type="Proteomes" id="UP001497392"/>
    </source>
</evidence>
<feature type="compositionally biased region" description="Polar residues" evidence="1">
    <location>
        <begin position="452"/>
        <end position="461"/>
    </location>
</feature>
<reference evidence="3 4" key="1">
    <citation type="submission" date="2024-06" db="EMBL/GenBank/DDBJ databases">
        <authorList>
            <person name="Kraege A."/>
            <person name="Thomma B."/>
        </authorList>
    </citation>
    <scope>NUCLEOTIDE SEQUENCE [LARGE SCALE GENOMIC DNA]</scope>
</reference>
<accession>A0ABP1FLN4</accession>
<dbReference type="Pfam" id="PF00566">
    <property type="entry name" value="RabGAP-TBC"/>
    <property type="match status" value="1"/>
</dbReference>
<feature type="compositionally biased region" description="Low complexity" evidence="1">
    <location>
        <begin position="411"/>
        <end position="420"/>
    </location>
</feature>
<dbReference type="EMBL" id="CAXHTA020000003">
    <property type="protein sequence ID" value="CAL5220109.1"/>
    <property type="molecule type" value="Genomic_DNA"/>
</dbReference>
<feature type="compositionally biased region" description="Polar residues" evidence="1">
    <location>
        <begin position="39"/>
        <end position="52"/>
    </location>
</feature>
<evidence type="ECO:0000256" key="1">
    <source>
        <dbReference type="SAM" id="MobiDB-lite"/>
    </source>
</evidence>
<keyword evidence="4" id="KW-1185">Reference proteome</keyword>
<dbReference type="Proteomes" id="UP001497392">
    <property type="component" value="Unassembled WGS sequence"/>
</dbReference>
<feature type="compositionally biased region" description="Low complexity" evidence="1">
    <location>
        <begin position="583"/>
        <end position="595"/>
    </location>
</feature>
<feature type="compositionally biased region" description="Basic and acidic residues" evidence="1">
    <location>
        <begin position="537"/>
        <end position="548"/>
    </location>
</feature>
<dbReference type="InterPro" id="IPR000195">
    <property type="entry name" value="Rab-GAP-TBC_dom"/>
</dbReference>
<dbReference type="PROSITE" id="PS50086">
    <property type="entry name" value="TBC_RABGAP"/>
    <property type="match status" value="1"/>
</dbReference>
<evidence type="ECO:0000313" key="3">
    <source>
        <dbReference type="EMBL" id="CAL5220109.1"/>
    </source>
</evidence>
<feature type="compositionally biased region" description="Polar residues" evidence="1">
    <location>
        <begin position="549"/>
        <end position="563"/>
    </location>
</feature>
<proteinExistence type="predicted"/>
<feature type="region of interest" description="Disordered" evidence="1">
    <location>
        <begin position="1"/>
        <end position="72"/>
    </location>
</feature>
<feature type="region of interest" description="Disordered" evidence="1">
    <location>
        <begin position="529"/>
        <end position="692"/>
    </location>
</feature>
<dbReference type="Gene3D" id="1.10.10.750">
    <property type="entry name" value="Ypt/Rab-GAP domain of gyp1p, domain 1"/>
    <property type="match status" value="1"/>
</dbReference>
<dbReference type="InterPro" id="IPR035969">
    <property type="entry name" value="Rab-GAP_TBC_sf"/>
</dbReference>
<comment type="caution">
    <text evidence="3">The sequence shown here is derived from an EMBL/GenBank/DDBJ whole genome shotgun (WGS) entry which is preliminary data.</text>
</comment>
<feature type="region of interest" description="Disordered" evidence="1">
    <location>
        <begin position="407"/>
        <end position="517"/>
    </location>
</feature>
<dbReference type="Gene3D" id="1.10.472.80">
    <property type="entry name" value="Ypt/Rab-GAP domain of gyp1p, domain 3"/>
    <property type="match status" value="1"/>
</dbReference>
<dbReference type="SMART" id="SM00164">
    <property type="entry name" value="TBC"/>
    <property type="match status" value="1"/>
</dbReference>
<feature type="compositionally biased region" description="Polar residues" evidence="1">
    <location>
        <begin position="489"/>
        <end position="502"/>
    </location>
</feature>
<dbReference type="SUPFAM" id="SSF47923">
    <property type="entry name" value="Ypt/Rab-GAP domain of gyp1p"/>
    <property type="match status" value="2"/>
</dbReference>
<evidence type="ECO:0000259" key="2">
    <source>
        <dbReference type="PROSITE" id="PS50086"/>
    </source>
</evidence>
<dbReference type="PANTHER" id="PTHR47219:SF9">
    <property type="entry name" value="GTPASE ACTIVATING PROTEIN AND CENTROSOME-ASSOCIATED, ISOFORM B"/>
    <property type="match status" value="1"/>
</dbReference>
<organism evidence="3 4">
    <name type="scientific">Coccomyxa viridis</name>
    <dbReference type="NCBI Taxonomy" id="1274662"/>
    <lineage>
        <taxon>Eukaryota</taxon>
        <taxon>Viridiplantae</taxon>
        <taxon>Chlorophyta</taxon>
        <taxon>core chlorophytes</taxon>
        <taxon>Trebouxiophyceae</taxon>
        <taxon>Trebouxiophyceae incertae sedis</taxon>
        <taxon>Coccomyxaceae</taxon>
        <taxon>Coccomyxa</taxon>
    </lineage>
</organism>
<feature type="compositionally biased region" description="Low complexity" evidence="1">
    <location>
        <begin position="468"/>
        <end position="484"/>
    </location>
</feature>
<gene>
    <name evidence="3" type="primary">g2061</name>
    <name evidence="3" type="ORF">VP750_LOCUS1768</name>
</gene>
<protein>
    <submittedName>
        <fullName evidence="3">G2061 protein</fullName>
    </submittedName>
</protein>